<keyword evidence="3 7" id="KW-0413">Isomerase</keyword>
<evidence type="ECO:0000259" key="9">
    <source>
        <dbReference type="SMART" id="SM00363"/>
    </source>
</evidence>
<dbReference type="Proteomes" id="UP000744980">
    <property type="component" value="Unassembled WGS sequence"/>
</dbReference>
<dbReference type="PANTHER" id="PTHR47683">
    <property type="entry name" value="PSEUDOURIDINE SYNTHASE FAMILY PROTEIN-RELATED"/>
    <property type="match status" value="1"/>
</dbReference>
<dbReference type="GO" id="GO:0003723">
    <property type="term" value="F:RNA binding"/>
    <property type="evidence" value="ECO:0007669"/>
    <property type="project" value="UniProtKB-KW"/>
</dbReference>
<feature type="compositionally biased region" description="Basic and acidic residues" evidence="8">
    <location>
        <begin position="27"/>
        <end position="38"/>
    </location>
</feature>
<evidence type="ECO:0000256" key="4">
    <source>
        <dbReference type="ARBA" id="ARBA00036390"/>
    </source>
</evidence>
<dbReference type="InterPro" id="IPR042092">
    <property type="entry name" value="PsdUridine_s_RsuA/RluB/E/F_cat"/>
</dbReference>
<comment type="catalytic activity">
    <reaction evidence="5">
        <text>uridine(2604) in 23S rRNA = pseudouridine(2604) in 23S rRNA</text>
        <dbReference type="Rhea" id="RHEA:38875"/>
        <dbReference type="Rhea" id="RHEA-COMP:10093"/>
        <dbReference type="Rhea" id="RHEA-COMP:10094"/>
        <dbReference type="ChEBI" id="CHEBI:65314"/>
        <dbReference type="ChEBI" id="CHEBI:65315"/>
        <dbReference type="EC" id="5.4.99.21"/>
    </reaction>
</comment>
<dbReference type="InterPro" id="IPR006145">
    <property type="entry name" value="PsdUridine_synth_RsuA/RluA"/>
</dbReference>
<dbReference type="InterPro" id="IPR020094">
    <property type="entry name" value="TruA/RsuA/RluB/E/F_N"/>
</dbReference>
<dbReference type="EC" id="5.4.99.-" evidence="7"/>
<evidence type="ECO:0000256" key="6">
    <source>
        <dbReference type="PROSITE-ProRule" id="PRU00182"/>
    </source>
</evidence>
<comment type="catalytic activity">
    <reaction evidence="4">
        <text>uridine(35) in tRNA(Tyr) = pseudouridine(35) in tRNA(Tyr)</text>
        <dbReference type="Rhea" id="RHEA:60556"/>
        <dbReference type="Rhea" id="RHEA-COMP:15607"/>
        <dbReference type="Rhea" id="RHEA-COMP:15608"/>
        <dbReference type="ChEBI" id="CHEBI:65314"/>
        <dbReference type="ChEBI" id="CHEBI:65315"/>
    </reaction>
</comment>
<evidence type="ECO:0000256" key="3">
    <source>
        <dbReference type="ARBA" id="ARBA00023235"/>
    </source>
</evidence>
<dbReference type="GO" id="GO:0000455">
    <property type="term" value="P:enzyme-directed rRNA pseudouridine synthesis"/>
    <property type="evidence" value="ECO:0007669"/>
    <property type="project" value="UniProtKB-ARBA"/>
</dbReference>
<protein>
    <recommendedName>
        <fullName evidence="7">Pseudouridine synthase</fullName>
        <ecNumber evidence="7">5.4.99.-</ecNumber>
    </recommendedName>
</protein>
<dbReference type="InterPro" id="IPR036986">
    <property type="entry name" value="S4_RNA-bd_sf"/>
</dbReference>
<keyword evidence="6" id="KW-0694">RNA-binding</keyword>
<dbReference type="CDD" id="cd02870">
    <property type="entry name" value="PseudoU_synth_RsuA_like"/>
    <property type="match status" value="1"/>
</dbReference>
<dbReference type="Gene3D" id="3.30.70.1560">
    <property type="entry name" value="Alpha-L RNA-binding motif"/>
    <property type="match status" value="1"/>
</dbReference>
<feature type="domain" description="RNA-binding S4" evidence="9">
    <location>
        <begin position="60"/>
        <end position="120"/>
    </location>
</feature>
<dbReference type="GO" id="GO:0160138">
    <property type="term" value="F:23S rRNA pseudouridine(2604) synthase activity"/>
    <property type="evidence" value="ECO:0007669"/>
    <property type="project" value="UniProtKB-EC"/>
</dbReference>
<dbReference type="InterPro" id="IPR002942">
    <property type="entry name" value="S4_RNA-bd"/>
</dbReference>
<dbReference type="Gene3D" id="3.30.70.580">
    <property type="entry name" value="Pseudouridine synthase I, catalytic domain, N-terminal subdomain"/>
    <property type="match status" value="1"/>
</dbReference>
<evidence type="ECO:0000256" key="8">
    <source>
        <dbReference type="SAM" id="MobiDB-lite"/>
    </source>
</evidence>
<sequence>MLACPADRLYQGRLNDGSEASRQAPAARDRWRRPEVRQKRPAAGRGEGTGRMTGDIGKRVTIARALSKLGYCSRTQAEKLVLEGRVSIGGRKTTDLAQWVDIEKDRIAVDGKAVLAEDKIYLMLNKPRGLVTTRHDPEGRPTVFDCLSESDAQFLSPVGRLDKASEGLLLFTNDTVLAQRLLDPETHLGKVYHVQVPGEIGDAKLRSMVDGVDEGGEHLRAARAGQLRGGEKNSWIEVELHEGRNRQIRRMLDVLGFEVLRLVRVSIGDIALGKLAKGATRPLTTDEVQYLRQRTGQQ</sequence>
<dbReference type="EMBL" id="WXFA01000023">
    <property type="protein sequence ID" value="MBM3094229.1"/>
    <property type="molecule type" value="Genomic_DNA"/>
</dbReference>
<name>A0AAW4FSE4_9HYPH</name>
<dbReference type="CDD" id="cd00165">
    <property type="entry name" value="S4"/>
    <property type="match status" value="1"/>
</dbReference>
<comment type="caution">
    <text evidence="10">The sequence shown here is derived from an EMBL/GenBank/DDBJ whole genome shotgun (WGS) entry which is preliminary data.</text>
</comment>
<dbReference type="SMART" id="SM00363">
    <property type="entry name" value="S4"/>
    <property type="match status" value="1"/>
</dbReference>
<dbReference type="AlphaFoldDB" id="A0AAW4FSE4"/>
<comment type="similarity">
    <text evidence="2 7">Belongs to the pseudouridine synthase RsuA family.</text>
</comment>
<evidence type="ECO:0000256" key="7">
    <source>
        <dbReference type="RuleBase" id="RU003887"/>
    </source>
</evidence>
<dbReference type="Gene3D" id="3.10.290.10">
    <property type="entry name" value="RNA-binding S4 domain"/>
    <property type="match status" value="1"/>
</dbReference>
<dbReference type="InterPro" id="IPR018496">
    <property type="entry name" value="PsdUridine_synth_RsuA/RluB_CS"/>
</dbReference>
<dbReference type="PROSITE" id="PS01149">
    <property type="entry name" value="PSI_RSU"/>
    <property type="match status" value="1"/>
</dbReference>
<organism evidence="10 11">
    <name type="scientific">Ensifer canadensis</name>
    <dbReference type="NCBI Taxonomy" id="555315"/>
    <lineage>
        <taxon>Bacteria</taxon>
        <taxon>Pseudomonadati</taxon>
        <taxon>Pseudomonadota</taxon>
        <taxon>Alphaproteobacteria</taxon>
        <taxon>Hyphomicrobiales</taxon>
        <taxon>Rhizobiaceae</taxon>
        <taxon>Sinorhizobium/Ensifer group</taxon>
        <taxon>Ensifer</taxon>
    </lineage>
</organism>
<proteinExistence type="inferred from homology"/>
<dbReference type="Pfam" id="PF01479">
    <property type="entry name" value="S4"/>
    <property type="match status" value="1"/>
</dbReference>
<dbReference type="Pfam" id="PF00849">
    <property type="entry name" value="PseudoU_synth_2"/>
    <property type="match status" value="1"/>
</dbReference>
<evidence type="ECO:0000256" key="5">
    <source>
        <dbReference type="ARBA" id="ARBA00036535"/>
    </source>
</evidence>
<accession>A0AAW4FSE4</accession>
<dbReference type="InterPro" id="IPR050343">
    <property type="entry name" value="RsuA_PseudoU_synthase"/>
</dbReference>
<gene>
    <name evidence="10" type="ORF">GFB56_26135</name>
</gene>
<dbReference type="SUPFAM" id="SSF55174">
    <property type="entry name" value="Alpha-L RNA-binding motif"/>
    <property type="match status" value="1"/>
</dbReference>
<evidence type="ECO:0000256" key="2">
    <source>
        <dbReference type="ARBA" id="ARBA00008348"/>
    </source>
</evidence>
<evidence type="ECO:0000313" key="11">
    <source>
        <dbReference type="Proteomes" id="UP000744980"/>
    </source>
</evidence>
<dbReference type="SUPFAM" id="SSF55120">
    <property type="entry name" value="Pseudouridine synthase"/>
    <property type="match status" value="1"/>
</dbReference>
<evidence type="ECO:0000313" key="10">
    <source>
        <dbReference type="EMBL" id="MBM3094229.1"/>
    </source>
</evidence>
<dbReference type="PROSITE" id="PS50889">
    <property type="entry name" value="S4"/>
    <property type="match status" value="1"/>
</dbReference>
<keyword evidence="11" id="KW-1185">Reference proteome</keyword>
<evidence type="ECO:0000256" key="1">
    <source>
        <dbReference type="ARBA" id="ARBA00000073"/>
    </source>
</evidence>
<dbReference type="NCBIfam" id="TIGR00093">
    <property type="entry name" value="pseudouridine synthase"/>
    <property type="match status" value="1"/>
</dbReference>
<dbReference type="PANTHER" id="PTHR47683:SF2">
    <property type="entry name" value="RNA-BINDING S4 DOMAIN-CONTAINING PROTEIN"/>
    <property type="match status" value="1"/>
</dbReference>
<feature type="region of interest" description="Disordered" evidence="8">
    <location>
        <begin position="14"/>
        <end position="54"/>
    </location>
</feature>
<dbReference type="InterPro" id="IPR020103">
    <property type="entry name" value="PsdUridine_synth_cat_dom_sf"/>
</dbReference>
<reference evidence="10 11" key="1">
    <citation type="submission" date="2020-01" db="EMBL/GenBank/DDBJ databases">
        <title>Draft genome assembly of Ensifer adhaerens T173.</title>
        <authorList>
            <person name="Craig J.E."/>
            <person name="Stinchcombe J.R."/>
        </authorList>
    </citation>
    <scope>NUCLEOTIDE SEQUENCE [LARGE SCALE GENOMIC DNA]</scope>
    <source>
        <strain evidence="10 11">T173</strain>
    </source>
</reference>
<comment type="catalytic activity">
    <reaction evidence="1">
        <text>a uridine in RNA = a pseudouridine in RNA</text>
        <dbReference type="Rhea" id="RHEA:48348"/>
        <dbReference type="Rhea" id="RHEA-COMP:12068"/>
        <dbReference type="Rhea" id="RHEA-COMP:12069"/>
        <dbReference type="ChEBI" id="CHEBI:65314"/>
        <dbReference type="ChEBI" id="CHEBI:65315"/>
    </reaction>
</comment>
<dbReference type="InterPro" id="IPR000748">
    <property type="entry name" value="PsdUridine_synth_RsuA/RluB/E/F"/>
</dbReference>